<dbReference type="OMA" id="GMDQHEV"/>
<name>A0A0E0LS42_ORYPU</name>
<dbReference type="Proteomes" id="UP000026962">
    <property type="component" value="Chromosome 8"/>
</dbReference>
<dbReference type="EnsemblPlants" id="OPUNC08G05210.1">
    <property type="protein sequence ID" value="OPUNC08G05210.1"/>
    <property type="gene ID" value="OPUNC08G05210"/>
</dbReference>
<dbReference type="EC" id="6.1.1.1" evidence="4"/>
<reference evidence="15" key="2">
    <citation type="submission" date="2018-05" db="EMBL/GenBank/DDBJ databases">
        <title>OpunRS2 (Oryza punctata Reference Sequence Version 2).</title>
        <authorList>
            <person name="Zhang J."/>
            <person name="Kudrna D."/>
            <person name="Lee S."/>
            <person name="Talag J."/>
            <person name="Welchert J."/>
            <person name="Wing R.A."/>
        </authorList>
    </citation>
    <scope>NUCLEOTIDE SEQUENCE [LARGE SCALE GENOMIC DNA]</scope>
</reference>
<keyword evidence="8 13" id="KW-0067">ATP-binding</keyword>
<evidence type="ECO:0000256" key="1">
    <source>
        <dbReference type="ARBA" id="ARBA00002025"/>
    </source>
</evidence>
<comment type="catalytic activity">
    <reaction evidence="12">
        <text>tRNA(Tyr) + L-tyrosine + ATP = L-tyrosyl-tRNA(Tyr) + AMP + diphosphate + H(+)</text>
        <dbReference type="Rhea" id="RHEA:10220"/>
        <dbReference type="Rhea" id="RHEA-COMP:9706"/>
        <dbReference type="Rhea" id="RHEA-COMP:9707"/>
        <dbReference type="ChEBI" id="CHEBI:15378"/>
        <dbReference type="ChEBI" id="CHEBI:30616"/>
        <dbReference type="ChEBI" id="CHEBI:33019"/>
        <dbReference type="ChEBI" id="CHEBI:58315"/>
        <dbReference type="ChEBI" id="CHEBI:78442"/>
        <dbReference type="ChEBI" id="CHEBI:78536"/>
        <dbReference type="ChEBI" id="CHEBI:456215"/>
        <dbReference type="EC" id="6.1.1.1"/>
    </reaction>
</comment>
<dbReference type="STRING" id="4537.A0A0E0LS42"/>
<evidence type="ECO:0000256" key="9">
    <source>
        <dbReference type="ARBA" id="ARBA00022917"/>
    </source>
</evidence>
<dbReference type="NCBIfam" id="NF006330">
    <property type="entry name" value="PRK08560.1"/>
    <property type="match status" value="1"/>
</dbReference>
<comment type="function">
    <text evidence="1">Catalyzes the attachment of tyrosine to tRNA(Tyr) in a two-step reaction: tyrosine is first activated by ATP to form Tyr-AMP and then transferred to the acceptor end of tRNA(Tyr).</text>
</comment>
<dbReference type="PANTHER" id="PTHR46264:SF4">
    <property type="entry name" value="TYROSINE--TRNA LIGASE, CYTOPLASMIC"/>
    <property type="match status" value="1"/>
</dbReference>
<sequence>MAGDADSGGLPGGEAAAEMAMAMGGGEEEERVATLLGMAEECYTEDELRLLLRGNPHPVCYDSFQPCGRMTIAQGVLKAIHVRKMVEAGCRAKIWIDDWSAFLSNNLGGDMEKIQTVGRYMIEVWKSIGMNHDGVEFLCSSAAIKSRADEYWPHVMGISTHHKIGVVRELRECKKPTAQFFNPCMQCAGIFFLEADICQMGMDQHEVNKLATTYSNNRQEKKPIILSHHLLPGLKGQNKMSASDPASAIFMDDDKAEIDLKIKQAFCPPKIVKGNPCIEYIKYVIFPWFSKFEVVRKAKNGGNKTFMSVEELVMDYESGSLHPADVKPALKEAINQILKPVREHFENKKEAKFLRDTVKGYSEVNSEEGLPKKDDSEEEAKC</sequence>
<keyword evidence="7 13" id="KW-0547">Nucleotide-binding</keyword>
<evidence type="ECO:0000256" key="2">
    <source>
        <dbReference type="ARBA" id="ARBA00004514"/>
    </source>
</evidence>
<evidence type="ECO:0000256" key="5">
    <source>
        <dbReference type="ARBA" id="ARBA00022490"/>
    </source>
</evidence>
<keyword evidence="6 13" id="KW-0436">Ligase</keyword>
<evidence type="ECO:0000256" key="8">
    <source>
        <dbReference type="ARBA" id="ARBA00022840"/>
    </source>
</evidence>
<evidence type="ECO:0000256" key="3">
    <source>
        <dbReference type="ARBA" id="ARBA00005594"/>
    </source>
</evidence>
<dbReference type="PANTHER" id="PTHR46264">
    <property type="entry name" value="TYROSINE-TRNA LIGASE"/>
    <property type="match status" value="1"/>
</dbReference>
<proteinExistence type="inferred from homology"/>
<accession>A0A0E0LS42</accession>
<dbReference type="HOGENOM" id="CLU_035267_1_1_1"/>
<dbReference type="Gramene" id="OPUNC08G05210.1">
    <property type="protein sequence ID" value="OPUNC08G05210.1"/>
    <property type="gene ID" value="OPUNC08G05210"/>
</dbReference>
<feature type="region of interest" description="Disordered" evidence="14">
    <location>
        <begin position="363"/>
        <end position="382"/>
    </location>
</feature>
<keyword evidence="16" id="KW-1185">Reference proteome</keyword>
<comment type="similarity">
    <text evidence="3 13">Belongs to the class-I aminoacyl-tRNA synthetase family.</text>
</comment>
<evidence type="ECO:0000256" key="6">
    <source>
        <dbReference type="ARBA" id="ARBA00022598"/>
    </source>
</evidence>
<dbReference type="GO" id="GO:0004831">
    <property type="term" value="F:tyrosine-tRNA ligase activity"/>
    <property type="evidence" value="ECO:0007669"/>
    <property type="project" value="UniProtKB-EC"/>
</dbReference>
<keyword evidence="10 13" id="KW-0030">Aminoacyl-tRNA synthetase</keyword>
<protein>
    <recommendedName>
        <fullName evidence="4">tyrosine--tRNA ligase</fullName>
        <ecNumber evidence="4">6.1.1.1</ecNumber>
    </recommendedName>
    <alternativeName>
        <fullName evidence="11">Tyrosyl-tRNA synthetase</fullName>
    </alternativeName>
</protein>
<evidence type="ECO:0000256" key="4">
    <source>
        <dbReference type="ARBA" id="ARBA00013160"/>
    </source>
</evidence>
<dbReference type="InterPro" id="IPR002305">
    <property type="entry name" value="aa-tRNA-synth_Ic"/>
</dbReference>
<dbReference type="GO" id="GO:0006437">
    <property type="term" value="P:tyrosyl-tRNA aminoacylation"/>
    <property type="evidence" value="ECO:0007669"/>
    <property type="project" value="TreeGrafter"/>
</dbReference>
<dbReference type="eggNOG" id="KOG2144">
    <property type="taxonomic scope" value="Eukaryota"/>
</dbReference>
<dbReference type="FunFam" id="3.40.50.620:FF:000085">
    <property type="entry name" value="Tyrosine--tRNA ligase 1 cytoplasmic"/>
    <property type="match status" value="1"/>
</dbReference>
<dbReference type="Gene3D" id="3.40.50.620">
    <property type="entry name" value="HUPs"/>
    <property type="match status" value="2"/>
</dbReference>
<dbReference type="PIRSF" id="PIRSF006588">
    <property type="entry name" value="TyrRS_arch_euk"/>
    <property type="match status" value="1"/>
</dbReference>
<dbReference type="SUPFAM" id="SSF52374">
    <property type="entry name" value="Nucleotidylyl transferase"/>
    <property type="match status" value="1"/>
</dbReference>
<dbReference type="FunFam" id="3.40.50.620:FF:000103">
    <property type="entry name" value="tyrosine--tRNA ligase 1, cytoplasmic"/>
    <property type="match status" value="1"/>
</dbReference>
<dbReference type="InterPro" id="IPR014729">
    <property type="entry name" value="Rossmann-like_a/b/a_fold"/>
</dbReference>
<evidence type="ECO:0000256" key="7">
    <source>
        <dbReference type="ARBA" id="ARBA00022741"/>
    </source>
</evidence>
<reference evidence="15" key="1">
    <citation type="submission" date="2015-04" db="UniProtKB">
        <authorList>
            <consortium name="EnsemblPlants"/>
        </authorList>
    </citation>
    <scope>IDENTIFICATION</scope>
</reference>
<evidence type="ECO:0000313" key="15">
    <source>
        <dbReference type="EnsemblPlants" id="OPUNC08G05210.1"/>
    </source>
</evidence>
<evidence type="ECO:0000256" key="10">
    <source>
        <dbReference type="ARBA" id="ARBA00023146"/>
    </source>
</evidence>
<evidence type="ECO:0000256" key="13">
    <source>
        <dbReference type="RuleBase" id="RU363036"/>
    </source>
</evidence>
<evidence type="ECO:0000256" key="12">
    <source>
        <dbReference type="ARBA" id="ARBA00048248"/>
    </source>
</evidence>
<feature type="compositionally biased region" description="Basic and acidic residues" evidence="14">
    <location>
        <begin position="369"/>
        <end position="382"/>
    </location>
</feature>
<dbReference type="Pfam" id="PF00579">
    <property type="entry name" value="tRNA-synt_1b"/>
    <property type="match status" value="1"/>
</dbReference>
<comment type="subcellular location">
    <subcellularLocation>
        <location evidence="2">Cytoplasm</location>
        <location evidence="2">Cytosol</location>
    </subcellularLocation>
</comment>
<keyword evidence="5" id="KW-0963">Cytoplasm</keyword>
<dbReference type="GO" id="GO:0005524">
    <property type="term" value="F:ATP binding"/>
    <property type="evidence" value="ECO:0007669"/>
    <property type="project" value="UniProtKB-KW"/>
</dbReference>
<organism evidence="15">
    <name type="scientific">Oryza punctata</name>
    <name type="common">Red rice</name>
    <dbReference type="NCBI Taxonomy" id="4537"/>
    <lineage>
        <taxon>Eukaryota</taxon>
        <taxon>Viridiplantae</taxon>
        <taxon>Streptophyta</taxon>
        <taxon>Embryophyta</taxon>
        <taxon>Tracheophyta</taxon>
        <taxon>Spermatophyta</taxon>
        <taxon>Magnoliopsida</taxon>
        <taxon>Liliopsida</taxon>
        <taxon>Poales</taxon>
        <taxon>Poaceae</taxon>
        <taxon>BOP clade</taxon>
        <taxon>Oryzoideae</taxon>
        <taxon>Oryzeae</taxon>
        <taxon>Oryzinae</taxon>
        <taxon>Oryza</taxon>
    </lineage>
</organism>
<dbReference type="AlphaFoldDB" id="A0A0E0LS42"/>
<evidence type="ECO:0000313" key="16">
    <source>
        <dbReference type="Proteomes" id="UP000026962"/>
    </source>
</evidence>
<keyword evidence="9 13" id="KW-0648">Protein biosynthesis</keyword>
<evidence type="ECO:0000256" key="11">
    <source>
        <dbReference type="ARBA" id="ARBA00033323"/>
    </source>
</evidence>
<evidence type="ECO:0000256" key="14">
    <source>
        <dbReference type="SAM" id="MobiDB-lite"/>
    </source>
</evidence>
<dbReference type="InterPro" id="IPR050489">
    <property type="entry name" value="Tyr-tRNA_synthase"/>
</dbReference>
<dbReference type="InterPro" id="IPR023617">
    <property type="entry name" value="Tyr-tRNA-ligase_arc/euk-type"/>
</dbReference>
<dbReference type="GO" id="GO:0005829">
    <property type="term" value="C:cytosol"/>
    <property type="evidence" value="ECO:0007669"/>
    <property type="project" value="UniProtKB-SubCell"/>
</dbReference>